<dbReference type="AlphaFoldDB" id="A0A290S0E7"/>
<dbReference type="OrthoDB" id="6293218at2"/>
<dbReference type="InterPro" id="IPR015078">
    <property type="entry name" value="DP-EP"/>
</dbReference>
<dbReference type="KEGG" id="part:PARC_a0974"/>
<organism evidence="1 2">
    <name type="scientific">Pseudoalteromonas arctica A 37-1-2</name>
    <dbReference type="NCBI Taxonomy" id="1117313"/>
    <lineage>
        <taxon>Bacteria</taxon>
        <taxon>Pseudomonadati</taxon>
        <taxon>Pseudomonadota</taxon>
        <taxon>Gammaproteobacteria</taxon>
        <taxon>Alteromonadales</taxon>
        <taxon>Pseudoalteromonadaceae</taxon>
        <taxon>Pseudoalteromonas</taxon>
    </lineage>
</organism>
<protein>
    <recommendedName>
        <fullName evidence="3">DP-EP family protein</fullName>
    </recommendedName>
</protein>
<evidence type="ECO:0000313" key="2">
    <source>
        <dbReference type="Proteomes" id="UP000016505"/>
    </source>
</evidence>
<dbReference type="InterPro" id="IPR008972">
    <property type="entry name" value="Cupredoxin"/>
</dbReference>
<evidence type="ECO:0000313" key="1">
    <source>
        <dbReference type="EMBL" id="ATC85652.1"/>
    </source>
</evidence>
<dbReference type="EMBL" id="CP011025">
    <property type="protein sequence ID" value="ATC85652.1"/>
    <property type="molecule type" value="Genomic_DNA"/>
</dbReference>
<name>A0A290S0E7_9GAMM</name>
<gene>
    <name evidence="1" type="ORF">PARC_a0974</name>
</gene>
<evidence type="ECO:0008006" key="3">
    <source>
        <dbReference type="Google" id="ProtNLM"/>
    </source>
</evidence>
<accession>A0A290S0E7</accession>
<dbReference type="Proteomes" id="UP000016505">
    <property type="component" value="Chromosome I"/>
</dbReference>
<dbReference type="Gene3D" id="2.60.40.420">
    <property type="entry name" value="Cupredoxins - blue copper proteins"/>
    <property type="match status" value="1"/>
</dbReference>
<dbReference type="Pfam" id="PF08985">
    <property type="entry name" value="DP-EP"/>
    <property type="match status" value="1"/>
</dbReference>
<reference evidence="1 2" key="1">
    <citation type="journal article" date="2012" name="J. Bacteriol.">
        <title>Genome sequences of type strains of seven species of the marine bacterium Pseudoalteromonas.</title>
        <authorList>
            <person name="Xie B.B."/>
            <person name="Shu Y.L."/>
            <person name="Qin Q.L."/>
            <person name="Rong J.C."/>
            <person name="Zhang X.Y."/>
            <person name="Chen X.L."/>
            <person name="Shi M."/>
            <person name="He H.L."/>
            <person name="Zhou B.C."/>
            <person name="Zhang Y.Z."/>
        </authorList>
    </citation>
    <scope>NUCLEOTIDE SEQUENCE [LARGE SCALE GENOMIC DNA]</scope>
    <source>
        <strain evidence="1 2">A 37-1-2</strain>
    </source>
</reference>
<dbReference type="RefSeq" id="WP_010553204.1">
    <property type="nucleotide sequence ID" value="NZ_CP011025.1"/>
</dbReference>
<dbReference type="SUPFAM" id="SSF49503">
    <property type="entry name" value="Cupredoxins"/>
    <property type="match status" value="1"/>
</dbReference>
<proteinExistence type="predicted"/>
<sequence length="126" mass="13801">MNNTLENVDFQVNIKLNNGEAIFSYTKNGESATGGFVVRTETAGNYNLDDATIQNGFVFTGATITDIDTQKPCAQDFSYKVSDNGHTIIITDTDENNGSVCLIFNVECNGNKYESADPQVKNEKEL</sequence>